<feature type="compositionally biased region" description="Low complexity" evidence="1">
    <location>
        <begin position="69"/>
        <end position="79"/>
    </location>
</feature>
<dbReference type="EMBL" id="BAAANS010000030">
    <property type="protein sequence ID" value="GAA2106386.1"/>
    <property type="molecule type" value="Genomic_DNA"/>
</dbReference>
<name>A0ABN2X9C5_9ACTN</name>
<sequence length="114" mass="11624">MGAEHGAGEQVGGGGFGRGEPGGQLLGGRGHFGPGAVLRTALRARLRAALRVVLRTALGVRLRAVLRACRSGGPSGPARAPRPRSAGRRSDFDGCSLPLHVGPSLDAEPGTTRR</sequence>
<accession>A0ABN2X9C5</accession>
<gene>
    <name evidence="2" type="ORF">GCM10009759_44550</name>
</gene>
<dbReference type="Proteomes" id="UP001500897">
    <property type="component" value="Unassembled WGS sequence"/>
</dbReference>
<keyword evidence="3" id="KW-1185">Reference proteome</keyword>
<feature type="region of interest" description="Disordered" evidence="1">
    <location>
        <begin position="1"/>
        <end position="31"/>
    </location>
</feature>
<protein>
    <submittedName>
        <fullName evidence="2">Uncharacterized protein</fullName>
    </submittedName>
</protein>
<evidence type="ECO:0000313" key="3">
    <source>
        <dbReference type="Proteomes" id="UP001500897"/>
    </source>
</evidence>
<proteinExistence type="predicted"/>
<reference evidence="2 3" key="1">
    <citation type="journal article" date="2019" name="Int. J. Syst. Evol. Microbiol.">
        <title>The Global Catalogue of Microorganisms (GCM) 10K type strain sequencing project: providing services to taxonomists for standard genome sequencing and annotation.</title>
        <authorList>
            <consortium name="The Broad Institute Genomics Platform"/>
            <consortium name="The Broad Institute Genome Sequencing Center for Infectious Disease"/>
            <person name="Wu L."/>
            <person name="Ma J."/>
        </authorList>
    </citation>
    <scope>NUCLEOTIDE SEQUENCE [LARGE SCALE GENOMIC DNA]</scope>
    <source>
        <strain evidence="2 3">JCM 14559</strain>
    </source>
</reference>
<evidence type="ECO:0000256" key="1">
    <source>
        <dbReference type="SAM" id="MobiDB-lite"/>
    </source>
</evidence>
<comment type="caution">
    <text evidence="2">The sequence shown here is derived from an EMBL/GenBank/DDBJ whole genome shotgun (WGS) entry which is preliminary data.</text>
</comment>
<evidence type="ECO:0000313" key="2">
    <source>
        <dbReference type="EMBL" id="GAA2106386.1"/>
    </source>
</evidence>
<feature type="compositionally biased region" description="Gly residues" evidence="1">
    <location>
        <begin position="9"/>
        <end position="31"/>
    </location>
</feature>
<organism evidence="2 3">
    <name type="scientific">Kitasatospora saccharophila</name>
    <dbReference type="NCBI Taxonomy" id="407973"/>
    <lineage>
        <taxon>Bacteria</taxon>
        <taxon>Bacillati</taxon>
        <taxon>Actinomycetota</taxon>
        <taxon>Actinomycetes</taxon>
        <taxon>Kitasatosporales</taxon>
        <taxon>Streptomycetaceae</taxon>
        <taxon>Kitasatospora</taxon>
    </lineage>
</organism>
<feature type="region of interest" description="Disordered" evidence="1">
    <location>
        <begin position="69"/>
        <end position="114"/>
    </location>
</feature>